<comment type="caution">
    <text evidence="1">The sequence shown here is derived from an EMBL/GenBank/DDBJ whole genome shotgun (WGS) entry which is preliminary data.</text>
</comment>
<evidence type="ECO:0000313" key="1">
    <source>
        <dbReference type="EMBL" id="KAJ3213186.1"/>
    </source>
</evidence>
<dbReference type="AlphaFoldDB" id="A0AAD5XTL1"/>
<proteinExistence type="predicted"/>
<gene>
    <name evidence="1" type="ORF">HK099_007526</name>
</gene>
<evidence type="ECO:0000313" key="2">
    <source>
        <dbReference type="Proteomes" id="UP001211065"/>
    </source>
</evidence>
<sequence length="130" mass="15167">MNCISKYISKEAALREKNCELFLGRPSPTALFVEQCLQKILKQPINFNANEKFPGFYADLTEMNRVEWSLSRLFDEERLTLNHFAVLDTLKMAVYFKYCFGFPYVFSALEGKHLFKRSFGILVGDLEFEV</sequence>
<name>A0AAD5XTL1_9FUNG</name>
<keyword evidence="2" id="KW-1185">Reference proteome</keyword>
<dbReference type="EMBL" id="JADGJW010000737">
    <property type="protein sequence ID" value="KAJ3213186.1"/>
    <property type="molecule type" value="Genomic_DNA"/>
</dbReference>
<organism evidence="1 2">
    <name type="scientific">Clydaea vesicula</name>
    <dbReference type="NCBI Taxonomy" id="447962"/>
    <lineage>
        <taxon>Eukaryota</taxon>
        <taxon>Fungi</taxon>
        <taxon>Fungi incertae sedis</taxon>
        <taxon>Chytridiomycota</taxon>
        <taxon>Chytridiomycota incertae sedis</taxon>
        <taxon>Chytridiomycetes</taxon>
        <taxon>Lobulomycetales</taxon>
        <taxon>Lobulomycetaceae</taxon>
        <taxon>Clydaea</taxon>
    </lineage>
</organism>
<accession>A0AAD5XTL1</accession>
<dbReference type="Proteomes" id="UP001211065">
    <property type="component" value="Unassembled WGS sequence"/>
</dbReference>
<protein>
    <submittedName>
        <fullName evidence="1">Uncharacterized protein</fullName>
    </submittedName>
</protein>
<reference evidence="1" key="1">
    <citation type="submission" date="2020-05" db="EMBL/GenBank/DDBJ databases">
        <title>Phylogenomic resolution of chytrid fungi.</title>
        <authorList>
            <person name="Stajich J.E."/>
            <person name="Amses K."/>
            <person name="Simmons R."/>
            <person name="Seto K."/>
            <person name="Myers J."/>
            <person name="Bonds A."/>
            <person name="Quandt C.A."/>
            <person name="Barry K."/>
            <person name="Liu P."/>
            <person name="Grigoriev I."/>
            <person name="Longcore J.E."/>
            <person name="James T.Y."/>
        </authorList>
    </citation>
    <scope>NUCLEOTIDE SEQUENCE</scope>
    <source>
        <strain evidence="1">JEL0476</strain>
    </source>
</reference>